<accession>A0AA38TII9</accession>
<name>A0AA38TII9_9ASTR</name>
<reference evidence="1" key="1">
    <citation type="submission" date="2023-03" db="EMBL/GenBank/DDBJ databases">
        <title>Chromosome-scale reference genome and RAD-based genetic map of yellow starthistle (Centaurea solstitialis) reveal putative structural variation and QTLs associated with invader traits.</title>
        <authorList>
            <person name="Reatini B."/>
            <person name="Cang F.A."/>
            <person name="Jiang Q."/>
            <person name="Mckibben M.T.W."/>
            <person name="Barker M.S."/>
            <person name="Rieseberg L.H."/>
            <person name="Dlugosch K.M."/>
        </authorList>
    </citation>
    <scope>NUCLEOTIDE SEQUENCE</scope>
    <source>
        <strain evidence="1">CAN-66</strain>
        <tissue evidence="1">Leaf</tissue>
    </source>
</reference>
<dbReference type="SUPFAM" id="SSF56112">
    <property type="entry name" value="Protein kinase-like (PK-like)"/>
    <property type="match status" value="1"/>
</dbReference>
<dbReference type="AlphaFoldDB" id="A0AA38TII9"/>
<keyword evidence="2" id="KW-1185">Reference proteome</keyword>
<dbReference type="Gene3D" id="1.10.510.10">
    <property type="entry name" value="Transferase(Phosphotransferase) domain 1"/>
    <property type="match status" value="1"/>
</dbReference>
<evidence type="ECO:0000313" key="1">
    <source>
        <dbReference type="EMBL" id="KAJ9554641.1"/>
    </source>
</evidence>
<gene>
    <name evidence="1" type="ORF">OSB04_018686</name>
</gene>
<dbReference type="Proteomes" id="UP001172457">
    <property type="component" value="Chromosome 4"/>
</dbReference>
<evidence type="ECO:0000313" key="2">
    <source>
        <dbReference type="Proteomes" id="UP001172457"/>
    </source>
</evidence>
<organism evidence="1 2">
    <name type="scientific">Centaurea solstitialis</name>
    <name type="common">yellow star-thistle</name>
    <dbReference type="NCBI Taxonomy" id="347529"/>
    <lineage>
        <taxon>Eukaryota</taxon>
        <taxon>Viridiplantae</taxon>
        <taxon>Streptophyta</taxon>
        <taxon>Embryophyta</taxon>
        <taxon>Tracheophyta</taxon>
        <taxon>Spermatophyta</taxon>
        <taxon>Magnoliopsida</taxon>
        <taxon>eudicotyledons</taxon>
        <taxon>Gunneridae</taxon>
        <taxon>Pentapetalae</taxon>
        <taxon>asterids</taxon>
        <taxon>campanulids</taxon>
        <taxon>Asterales</taxon>
        <taxon>Asteraceae</taxon>
        <taxon>Carduoideae</taxon>
        <taxon>Cardueae</taxon>
        <taxon>Centaureinae</taxon>
        <taxon>Centaurea</taxon>
    </lineage>
</organism>
<protein>
    <submittedName>
        <fullName evidence="1">Uncharacterized protein</fullName>
    </submittedName>
</protein>
<proteinExistence type="predicted"/>
<dbReference type="InterPro" id="IPR011009">
    <property type="entry name" value="Kinase-like_dom_sf"/>
</dbReference>
<comment type="caution">
    <text evidence="1">The sequence shown here is derived from an EMBL/GenBank/DDBJ whole genome shotgun (WGS) entry which is preliminary data.</text>
</comment>
<sequence length="104" mass="11778">MVRSSIVQLYGPVIAWKKAPYINFFTHCVKKFAQITYKCLLWNPKDRPTMTEVVAQLELLLALTLQNNSRVTFAEKARSLFTIKFPGAEVFAPPPVSDTPFLSS</sequence>
<dbReference type="EMBL" id="JARYMX010000004">
    <property type="protein sequence ID" value="KAJ9554641.1"/>
    <property type="molecule type" value="Genomic_DNA"/>
</dbReference>